<protein>
    <recommendedName>
        <fullName evidence="1">FANCI solenoid 4 domain-containing protein</fullName>
    </recommendedName>
</protein>
<dbReference type="Pfam" id="PF14678">
    <property type="entry name" value="FANCI_S4"/>
    <property type="match status" value="1"/>
</dbReference>
<accession>A0A2C9KSH1</accession>
<proteinExistence type="predicted"/>
<dbReference type="VEuPathDB" id="VectorBase:BGLB022952"/>
<dbReference type="InterPro" id="IPR029314">
    <property type="entry name" value="FANCI_S4"/>
</dbReference>
<gene>
    <name evidence="2" type="primary">106053830</name>
</gene>
<feature type="domain" description="FANCI solenoid 4" evidence="1">
    <location>
        <begin position="15"/>
        <end position="82"/>
    </location>
</feature>
<dbReference type="KEGG" id="bgt:106053830"/>
<dbReference type="VEuPathDB" id="VectorBase:BGLAX_049198"/>
<organism evidence="2 3">
    <name type="scientific">Biomphalaria glabrata</name>
    <name type="common">Bloodfluke planorb</name>
    <name type="synonym">Freshwater snail</name>
    <dbReference type="NCBI Taxonomy" id="6526"/>
    <lineage>
        <taxon>Eukaryota</taxon>
        <taxon>Metazoa</taxon>
        <taxon>Spiralia</taxon>
        <taxon>Lophotrochozoa</taxon>
        <taxon>Mollusca</taxon>
        <taxon>Gastropoda</taxon>
        <taxon>Heterobranchia</taxon>
        <taxon>Euthyneura</taxon>
        <taxon>Panpulmonata</taxon>
        <taxon>Hygrophila</taxon>
        <taxon>Lymnaeoidea</taxon>
        <taxon>Planorbidae</taxon>
        <taxon>Biomphalaria</taxon>
    </lineage>
</organism>
<reference evidence="2" key="1">
    <citation type="submission" date="2020-05" db="UniProtKB">
        <authorList>
            <consortium name="EnsemblMetazoa"/>
        </authorList>
    </citation>
    <scope>IDENTIFICATION</scope>
    <source>
        <strain evidence="2">BB02</strain>
    </source>
</reference>
<evidence type="ECO:0000313" key="2">
    <source>
        <dbReference type="EnsemblMetazoa" id="BGLB022952-PA"/>
    </source>
</evidence>
<dbReference type="Proteomes" id="UP000076420">
    <property type="component" value="Unassembled WGS sequence"/>
</dbReference>
<evidence type="ECO:0000259" key="1">
    <source>
        <dbReference type="Pfam" id="PF14678"/>
    </source>
</evidence>
<evidence type="ECO:0000313" key="3">
    <source>
        <dbReference type="Proteomes" id="UP000076420"/>
    </source>
</evidence>
<dbReference type="STRING" id="6526.A0A2C9KSH1"/>
<dbReference type="EnsemblMetazoa" id="BGLB022952-RA">
    <property type="protein sequence ID" value="BGLB022952-PA"/>
    <property type="gene ID" value="BGLB022952"/>
</dbReference>
<name>A0A2C9KSH1_BIOGL</name>
<dbReference type="AlphaFoldDB" id="A0A2C9KSH1"/>
<sequence length="91" mass="9986">MLQLSKQTKSLPQILLSLCQDIHSQLGDIDQDCEVEQNTHFAVTKANICPISGILTLTLTYLEADLDDIDSVIKCHKANMLAANTCVEEGL</sequence>